<name>A0AAD8V4X8_9PEZI</name>
<protein>
    <submittedName>
        <fullName evidence="2">Uncharacterized protein</fullName>
    </submittedName>
</protein>
<evidence type="ECO:0000256" key="1">
    <source>
        <dbReference type="SAM" id="MobiDB-lite"/>
    </source>
</evidence>
<comment type="caution">
    <text evidence="2">The sequence shown here is derived from an EMBL/GenBank/DDBJ whole genome shotgun (WGS) entry which is preliminary data.</text>
</comment>
<proteinExistence type="predicted"/>
<dbReference type="Proteomes" id="UP001230504">
    <property type="component" value="Unassembled WGS sequence"/>
</dbReference>
<dbReference type="RefSeq" id="XP_060414364.1">
    <property type="nucleotide sequence ID" value="XM_060563669.1"/>
</dbReference>
<dbReference type="EMBL" id="JAHLJV010000028">
    <property type="protein sequence ID" value="KAK1590897.1"/>
    <property type="molecule type" value="Genomic_DNA"/>
</dbReference>
<accession>A0AAD8V4X8</accession>
<gene>
    <name evidence="2" type="ORF">LY79DRAFT_669615</name>
</gene>
<dbReference type="GeneID" id="85447909"/>
<reference evidence="2" key="1">
    <citation type="submission" date="2021-06" db="EMBL/GenBank/DDBJ databases">
        <title>Comparative genomics, transcriptomics and evolutionary studies reveal genomic signatures of adaptation to plant cell wall in hemibiotrophic fungi.</title>
        <authorList>
            <consortium name="DOE Joint Genome Institute"/>
            <person name="Baroncelli R."/>
            <person name="Diaz J.F."/>
            <person name="Benocci T."/>
            <person name="Peng M."/>
            <person name="Battaglia E."/>
            <person name="Haridas S."/>
            <person name="Andreopoulos W."/>
            <person name="Labutti K."/>
            <person name="Pangilinan J."/>
            <person name="Floch G.L."/>
            <person name="Makela M.R."/>
            <person name="Henrissat B."/>
            <person name="Grigoriev I.V."/>
            <person name="Crouch J.A."/>
            <person name="De Vries R.P."/>
            <person name="Sukno S.A."/>
            <person name="Thon M.R."/>
        </authorList>
    </citation>
    <scope>NUCLEOTIDE SEQUENCE</scope>
    <source>
        <strain evidence="2">CBS 125086</strain>
    </source>
</reference>
<feature type="compositionally biased region" description="Basic residues" evidence="1">
    <location>
        <begin position="158"/>
        <end position="171"/>
    </location>
</feature>
<organism evidence="2 3">
    <name type="scientific">Colletotrichum navitas</name>
    <dbReference type="NCBI Taxonomy" id="681940"/>
    <lineage>
        <taxon>Eukaryota</taxon>
        <taxon>Fungi</taxon>
        <taxon>Dikarya</taxon>
        <taxon>Ascomycota</taxon>
        <taxon>Pezizomycotina</taxon>
        <taxon>Sordariomycetes</taxon>
        <taxon>Hypocreomycetidae</taxon>
        <taxon>Glomerellales</taxon>
        <taxon>Glomerellaceae</taxon>
        <taxon>Colletotrichum</taxon>
        <taxon>Colletotrichum graminicola species complex</taxon>
    </lineage>
</organism>
<feature type="compositionally biased region" description="Basic and acidic residues" evidence="1">
    <location>
        <begin position="185"/>
        <end position="196"/>
    </location>
</feature>
<dbReference type="AlphaFoldDB" id="A0AAD8V4X8"/>
<feature type="compositionally biased region" description="Basic residues" evidence="1">
    <location>
        <begin position="122"/>
        <end position="132"/>
    </location>
</feature>
<keyword evidence="3" id="KW-1185">Reference proteome</keyword>
<evidence type="ECO:0000313" key="2">
    <source>
        <dbReference type="EMBL" id="KAK1590897.1"/>
    </source>
</evidence>
<feature type="compositionally biased region" description="Low complexity" evidence="1">
    <location>
        <begin position="41"/>
        <end position="58"/>
    </location>
</feature>
<evidence type="ECO:0000313" key="3">
    <source>
        <dbReference type="Proteomes" id="UP001230504"/>
    </source>
</evidence>
<feature type="region of interest" description="Disordered" evidence="1">
    <location>
        <begin position="33"/>
        <end position="215"/>
    </location>
</feature>
<sequence>MFDSYISVPTHIYDDEKDLGDIDELAEDIRHSKESLRRLVSRQASRATRASRASIESRGPLSSNEDLDLHVDLPPGILADESAASSRPPGHPSGKATRKKKRSSTTPRSELKAERDAGVQPAKRRRGFRAAVRRFFGLGDKPEALTDAPYGKPEIRVPRKRDHRDRGKKRDHRDNGLRKSTKKKAAPERSTDHAETESSSSKEPALPPGTDFPQK</sequence>